<dbReference type="PANTHER" id="PTHR23084">
    <property type="entry name" value="PHOSPHATIDYLINOSITOL-4-PHOSPHATE 5-KINASE RELATED"/>
    <property type="match status" value="1"/>
</dbReference>
<evidence type="ECO:0000256" key="1">
    <source>
        <dbReference type="ARBA" id="ARBA00022737"/>
    </source>
</evidence>
<organism evidence="2">
    <name type="scientific">Trepomonas sp. PC1</name>
    <dbReference type="NCBI Taxonomy" id="1076344"/>
    <lineage>
        <taxon>Eukaryota</taxon>
        <taxon>Metamonada</taxon>
        <taxon>Diplomonadida</taxon>
        <taxon>Hexamitidae</taxon>
        <taxon>Hexamitinae</taxon>
        <taxon>Trepomonas</taxon>
    </lineage>
</organism>
<name>A0A146KKL5_9EUKA</name>
<reference evidence="2" key="1">
    <citation type="submission" date="2015-07" db="EMBL/GenBank/DDBJ databases">
        <title>Adaptation to a free-living lifestyle via gene acquisitions in the diplomonad Trepomonas sp. PC1.</title>
        <authorList>
            <person name="Xu F."/>
            <person name="Jerlstrom-Hultqvist J."/>
            <person name="Kolisko M."/>
            <person name="Simpson A.G.B."/>
            <person name="Roger A.J."/>
            <person name="Svard S.G."/>
            <person name="Andersson J.O."/>
        </authorList>
    </citation>
    <scope>NUCLEOTIDE SEQUENCE</scope>
    <source>
        <strain evidence="2">PC1</strain>
    </source>
</reference>
<accession>A0A146KKL5</accession>
<keyword evidence="1" id="KW-0677">Repeat</keyword>
<sequence>SKTEFFGGEFSLKKLKRGIHFQSGVSLCEGEFQDGFLVKGAAQYFLSENSFQGQFAAGLPHGLGVYRGGEGEIEGFVEEATEKFKDKKENLILSQSEQTPQQVIKSLLEEKIDQTSQFEVQKCNSHTIRFKGEFTVKTNEFTLKVEKFEDSFIKYHFQSENLQLEMDFSESEVKVSLQQPNLSFTGATTANFTVKSGEICYFGQKIAGQFTDDEINGDHCTLQTEDGLFKGIISKNQLVSGTLTYDDQRIFTGDFKDNQIFKGKMIYPDGAQFVGEFFNGQKLQGQFITSDFVFQGRFKDEIFDKFGEIHFINENVTFRGVFTEGAIFDDNCEYENIKQRQKFTGRVENFILVSGTMTTDNWQFKGEFMGQKIHKGTLTLKDQVQSGEFADDVLIDGEILYEPPIEVEVFNKQQKLVKQIIEIDKRTLQFESAEFAGYFDPKTFQLKSGSLKSKEFAFFGDFDGKNSFQRGKIHFSYQNCDFSGDFKNSAPFEGKFVFSEDSNAIFTNFGQKYQFLSVFFDNLQKQIGKLRCTIDANFQQDSFAEITSNENQMIFRQHLGFLVGTGKIIQHQRVMDCCVEGERFTVTRGNEVFVGKYQNQLVSGVLKSDFREFEGDFAENQPFRGKMAYHKLKSLNNVLKVGSQFGICYEFSGLKVENFGEAELRCKLGEIDCFIDKSQILAKNKIFVACRVEFTEFDTEIRDIGQIKLFQGERQLKITKEQLLFKLNDSFLCQNSEKSQIGCDEFTFHGELHKFKDFSFSRTLLHRGTLKLKNGETLKGIFENGFLTKGVKTTPQGEYEGEFREGELVHGRFCRIDGVVIEV</sequence>
<dbReference type="AlphaFoldDB" id="A0A146KKL5"/>
<dbReference type="Pfam" id="PF02493">
    <property type="entry name" value="MORN"/>
    <property type="match status" value="2"/>
</dbReference>
<dbReference type="SUPFAM" id="SSF82185">
    <property type="entry name" value="Histone H3 K4-specific methyltransferase SET7/9 N-terminal domain"/>
    <property type="match status" value="1"/>
</dbReference>
<feature type="non-terminal residue" evidence="2">
    <location>
        <position position="1"/>
    </location>
</feature>
<protein>
    <recommendedName>
        <fullName evidence="3">MORN repeat-containing protein</fullName>
    </recommendedName>
</protein>
<gene>
    <name evidence="2" type="ORF">TPC1_10376</name>
</gene>
<dbReference type="EMBL" id="GDID01000282">
    <property type="protein sequence ID" value="JAP96324.1"/>
    <property type="molecule type" value="Transcribed_RNA"/>
</dbReference>
<evidence type="ECO:0000313" key="2">
    <source>
        <dbReference type="EMBL" id="JAP96324.1"/>
    </source>
</evidence>
<evidence type="ECO:0008006" key="3">
    <source>
        <dbReference type="Google" id="ProtNLM"/>
    </source>
</evidence>
<proteinExistence type="predicted"/>
<dbReference type="InterPro" id="IPR003409">
    <property type="entry name" value="MORN"/>
</dbReference>
<dbReference type="PANTHER" id="PTHR23084:SF263">
    <property type="entry name" value="MORN REPEAT-CONTAINING PROTEIN 1"/>
    <property type="match status" value="1"/>
</dbReference>